<sequence>MKIERVIEEFNQLDEYLNREYILNISPEEILATLDDLVLSKDDFPHEIYNCYDLNENQIQKLRPFLTEEIYPDFDKYTYQLSCYEDRY</sequence>
<evidence type="ECO:0000313" key="2">
    <source>
        <dbReference type="EMBL" id="MCF2219881.1"/>
    </source>
</evidence>
<feature type="domain" description="DUF7683" evidence="1">
    <location>
        <begin position="4"/>
        <end position="81"/>
    </location>
</feature>
<evidence type="ECO:0000259" key="1">
    <source>
        <dbReference type="Pfam" id="PF24731"/>
    </source>
</evidence>
<dbReference type="InterPro" id="IPR056100">
    <property type="entry name" value="DUF7683"/>
</dbReference>
<protein>
    <recommendedName>
        <fullName evidence="1">DUF7683 domain-containing protein</fullName>
    </recommendedName>
</protein>
<dbReference type="Proteomes" id="UP001430374">
    <property type="component" value="Unassembled WGS sequence"/>
</dbReference>
<reference evidence="2" key="1">
    <citation type="submission" date="2021-08" db="EMBL/GenBank/DDBJ databases">
        <title>Complete genome sequence of Chryseobacterium sp strain PS-8.</title>
        <authorList>
            <person name="Das S.K."/>
        </authorList>
    </citation>
    <scope>NUCLEOTIDE SEQUENCE</scope>
    <source>
        <strain evidence="2">PS-8</strain>
    </source>
</reference>
<dbReference type="Pfam" id="PF24731">
    <property type="entry name" value="DUF7683"/>
    <property type="match status" value="1"/>
</dbReference>
<dbReference type="EMBL" id="JACSGT010000001">
    <property type="protein sequence ID" value="MCF2219881.1"/>
    <property type="molecule type" value="Genomic_DNA"/>
</dbReference>
<organism evidence="2 3">
    <name type="scientific">Chryseobacterium indicum</name>
    <dbReference type="NCBI Taxonomy" id="2766954"/>
    <lineage>
        <taxon>Bacteria</taxon>
        <taxon>Pseudomonadati</taxon>
        <taxon>Bacteroidota</taxon>
        <taxon>Flavobacteriia</taxon>
        <taxon>Flavobacteriales</taxon>
        <taxon>Weeksellaceae</taxon>
        <taxon>Chryseobacterium group</taxon>
        <taxon>Chryseobacterium</taxon>
    </lineage>
</organism>
<dbReference type="RefSeq" id="WP_235131410.1">
    <property type="nucleotide sequence ID" value="NZ_JACSGT010000001.1"/>
</dbReference>
<keyword evidence="3" id="KW-1185">Reference proteome</keyword>
<accession>A0ABS9C5Y5</accession>
<evidence type="ECO:0000313" key="3">
    <source>
        <dbReference type="Proteomes" id="UP001430374"/>
    </source>
</evidence>
<name>A0ABS9C5Y5_9FLAO</name>
<gene>
    <name evidence="2" type="ORF">H9Q08_11225</name>
</gene>
<comment type="caution">
    <text evidence="2">The sequence shown here is derived from an EMBL/GenBank/DDBJ whole genome shotgun (WGS) entry which is preliminary data.</text>
</comment>
<proteinExistence type="predicted"/>